<dbReference type="eggNOG" id="arCOG04322">
    <property type="taxonomic scope" value="Archaea"/>
</dbReference>
<keyword evidence="2 6" id="KW-0031">Aminopeptidase</keyword>
<keyword evidence="4 6" id="KW-0378">Hydrolase</keyword>
<evidence type="ECO:0000256" key="1">
    <source>
        <dbReference type="ARBA" id="ARBA00009528"/>
    </source>
</evidence>
<evidence type="ECO:0000256" key="2">
    <source>
        <dbReference type="ARBA" id="ARBA00022438"/>
    </source>
</evidence>
<dbReference type="AlphaFoldDB" id="A8AAG8"/>
<reference evidence="6 7" key="1">
    <citation type="journal article" date="2008" name="Genome Biol.">
        <title>A genomic analysis of the archaeal system Ignicoccus hospitalis-Nanoarchaeum equitans.</title>
        <authorList>
            <person name="Podar M."/>
            <person name="Anderson I."/>
            <person name="Makarova K.S."/>
            <person name="Elkins J.G."/>
            <person name="Ivanova N."/>
            <person name="Wall M.A."/>
            <person name="Lykidis A."/>
            <person name="Mavromatis K."/>
            <person name="Sun H."/>
            <person name="Hudson M.E."/>
            <person name="Chen W."/>
            <person name="Deciu C."/>
            <person name="Hutchison D."/>
            <person name="Eads J.R."/>
            <person name="Anderson A."/>
            <person name="Fernandes F."/>
            <person name="Szeto E."/>
            <person name="Lapidus A."/>
            <person name="Kyrpides N.C."/>
            <person name="Saier M.H.Jr."/>
            <person name="Richardson P.M."/>
            <person name="Rachel R."/>
            <person name="Huber H."/>
            <person name="Eisen J.A."/>
            <person name="Koonin E.V."/>
            <person name="Keller M."/>
            <person name="Stetter K.O."/>
        </authorList>
    </citation>
    <scope>NUCLEOTIDE SEQUENCE [LARGE SCALE GENOMIC DNA]</scope>
    <source>
        <strain evidence="7">KIN4/I / DSM 18386 / JCM 14125</strain>
    </source>
</reference>
<dbReference type="GO" id="GO:0005737">
    <property type="term" value="C:cytoplasm"/>
    <property type="evidence" value="ECO:0007669"/>
    <property type="project" value="InterPro"/>
</dbReference>
<dbReference type="PhylomeDB" id="A8AAG8"/>
<dbReference type="Proteomes" id="UP000000262">
    <property type="component" value="Chromosome"/>
</dbReference>
<evidence type="ECO:0000256" key="4">
    <source>
        <dbReference type="ARBA" id="ARBA00022801"/>
    </source>
</evidence>
<dbReference type="HOGENOM" id="CLU_013734_2_1_2"/>
<dbReference type="Gene3D" id="3.40.220.10">
    <property type="entry name" value="Leucine Aminopeptidase, subunit E, domain 1"/>
    <property type="match status" value="1"/>
</dbReference>
<keyword evidence="3" id="KW-0645">Protease</keyword>
<dbReference type="InterPro" id="IPR000819">
    <property type="entry name" value="Peptidase_M17_C"/>
</dbReference>
<dbReference type="InterPro" id="IPR043472">
    <property type="entry name" value="Macro_dom-like"/>
</dbReference>
<evidence type="ECO:0000256" key="3">
    <source>
        <dbReference type="ARBA" id="ARBA00022670"/>
    </source>
</evidence>
<dbReference type="GO" id="GO:0070006">
    <property type="term" value="F:metalloaminopeptidase activity"/>
    <property type="evidence" value="ECO:0007669"/>
    <property type="project" value="InterPro"/>
</dbReference>
<evidence type="ECO:0000313" key="7">
    <source>
        <dbReference type="Proteomes" id="UP000000262"/>
    </source>
</evidence>
<dbReference type="GO" id="GO:0030145">
    <property type="term" value="F:manganese ion binding"/>
    <property type="evidence" value="ECO:0007669"/>
    <property type="project" value="InterPro"/>
</dbReference>
<dbReference type="EMBL" id="CP000816">
    <property type="protein sequence ID" value="ABU81920.1"/>
    <property type="molecule type" value="Genomic_DNA"/>
</dbReference>
<dbReference type="InterPro" id="IPR011356">
    <property type="entry name" value="Leucine_aapep/pepB"/>
</dbReference>
<evidence type="ECO:0000259" key="5">
    <source>
        <dbReference type="PROSITE" id="PS00631"/>
    </source>
</evidence>
<feature type="domain" description="Cytosol aminopeptidase" evidence="5">
    <location>
        <begin position="301"/>
        <end position="308"/>
    </location>
</feature>
<dbReference type="PANTHER" id="PTHR11963:SF23">
    <property type="entry name" value="CYTOSOL AMINOPEPTIDASE"/>
    <property type="match status" value="1"/>
</dbReference>
<dbReference type="Pfam" id="PF00883">
    <property type="entry name" value="Peptidase_M17"/>
    <property type="match status" value="1"/>
</dbReference>
<protein>
    <submittedName>
        <fullName evidence="6">Leucyl aminopeptidase</fullName>
        <ecNumber evidence="6">3.4.11.1</ecNumber>
    </submittedName>
</protein>
<sequence length="453" mass="50267">MAERLLRLKLTDVPPERLVGVKVKIFKNKDDFVEFASPFYTVEEVKPNSVVKVKKDGEGYVAAFCEDDFECATSLGKVLKQLRTSVVDLTNVEDPYPYITGIALTAWEFDKYKSEKREVEIVFSTPNKEVAQEALRHAEAQMFARDLASEPPNVLNPKTFPERVMEKVKGLPIEVEVLDENDLKKEGLELLLAVGKGSDVPPRLLIMRYYGGGEKLAMVGKGVTFDAGGYNLKPANYMKNMHADMSGAAAVAAATLYAAKLNLNVNLESYIPLAENLISGRAYKMEDIIRSYSGKYVHIGNTDAEGRLILADALAYAKRSSPKVTFTLATLTGAQIIALGYDIAALYATHDEDAEKVEEASKRTKELVWRMPLYEKYKEELKHPSADLSNVGKGRGAGSIIGALFLKEFAPERWVYLDIAGPAMAHEANAWWCSPYPTGWGARLMLATLKEYQ</sequence>
<dbReference type="PANTHER" id="PTHR11963">
    <property type="entry name" value="LEUCINE AMINOPEPTIDASE-RELATED"/>
    <property type="match status" value="1"/>
</dbReference>
<proteinExistence type="inferred from homology"/>
<dbReference type="CDD" id="cd00433">
    <property type="entry name" value="Peptidase_M17"/>
    <property type="match status" value="1"/>
</dbReference>
<keyword evidence="7" id="KW-1185">Reference proteome</keyword>
<dbReference type="PRINTS" id="PR00481">
    <property type="entry name" value="LAMNOPPTDASE"/>
</dbReference>
<dbReference type="GO" id="GO:0006508">
    <property type="term" value="P:proteolysis"/>
    <property type="evidence" value="ECO:0007669"/>
    <property type="project" value="UniProtKB-KW"/>
</dbReference>
<comment type="similarity">
    <text evidence="1">Belongs to the peptidase M17 family.</text>
</comment>
<dbReference type="SUPFAM" id="SSF53187">
    <property type="entry name" value="Zn-dependent exopeptidases"/>
    <property type="match status" value="1"/>
</dbReference>
<gene>
    <name evidence="6" type="ordered locus">Igni_0738</name>
</gene>
<dbReference type="PROSITE" id="PS00631">
    <property type="entry name" value="CYTOSOL_AP"/>
    <property type="match status" value="1"/>
</dbReference>
<dbReference type="STRING" id="453591.Igni_0738"/>
<dbReference type="EC" id="3.4.11.1" evidence="6"/>
<organism evidence="6 7">
    <name type="scientific">Ignicoccus hospitalis (strain KIN4/I / DSM 18386 / JCM 14125)</name>
    <dbReference type="NCBI Taxonomy" id="453591"/>
    <lineage>
        <taxon>Archaea</taxon>
        <taxon>Thermoproteota</taxon>
        <taxon>Thermoprotei</taxon>
        <taxon>Desulfurococcales</taxon>
        <taxon>Desulfurococcaceae</taxon>
        <taxon>Ignicoccus</taxon>
    </lineage>
</organism>
<evidence type="ECO:0000313" key="6">
    <source>
        <dbReference type="EMBL" id="ABU81920.1"/>
    </source>
</evidence>
<dbReference type="Gene3D" id="3.40.630.10">
    <property type="entry name" value="Zn peptidases"/>
    <property type="match status" value="1"/>
</dbReference>
<name>A8AAG8_IGNH4</name>
<dbReference type="KEGG" id="iho:Igni_0738"/>
<accession>A8AAG8</accession>